<dbReference type="Proteomes" id="UP000600946">
    <property type="component" value="Unassembled WGS sequence"/>
</dbReference>
<protein>
    <submittedName>
        <fullName evidence="2">Uncharacterized protein</fullName>
    </submittedName>
</protein>
<feature type="compositionally biased region" description="Basic and acidic residues" evidence="1">
    <location>
        <begin position="40"/>
        <end position="53"/>
    </location>
</feature>
<name>A0ABQ3A7E8_9ACTN</name>
<reference evidence="3" key="1">
    <citation type="journal article" date="2019" name="Int. J. Syst. Evol. Microbiol.">
        <title>The Global Catalogue of Microorganisms (GCM) 10K type strain sequencing project: providing services to taxonomists for standard genome sequencing and annotation.</title>
        <authorList>
            <consortium name="The Broad Institute Genomics Platform"/>
            <consortium name="The Broad Institute Genome Sequencing Center for Infectious Disease"/>
            <person name="Wu L."/>
            <person name="Ma J."/>
        </authorList>
    </citation>
    <scope>NUCLEOTIDE SEQUENCE [LARGE SCALE GENOMIC DNA]</scope>
    <source>
        <strain evidence="3">JCM 4594</strain>
    </source>
</reference>
<proteinExistence type="predicted"/>
<evidence type="ECO:0000256" key="1">
    <source>
        <dbReference type="SAM" id="MobiDB-lite"/>
    </source>
</evidence>
<accession>A0ABQ3A7E8</accession>
<evidence type="ECO:0000313" key="3">
    <source>
        <dbReference type="Proteomes" id="UP000600946"/>
    </source>
</evidence>
<dbReference type="RefSeq" id="WP_189763926.1">
    <property type="nucleotide sequence ID" value="NZ_BMUU01000005.1"/>
</dbReference>
<evidence type="ECO:0000313" key="2">
    <source>
        <dbReference type="EMBL" id="GGY37722.1"/>
    </source>
</evidence>
<organism evidence="2 3">
    <name type="scientific">Streptomyces xanthochromogenes</name>
    <dbReference type="NCBI Taxonomy" id="67384"/>
    <lineage>
        <taxon>Bacteria</taxon>
        <taxon>Bacillati</taxon>
        <taxon>Actinomycetota</taxon>
        <taxon>Actinomycetes</taxon>
        <taxon>Kitasatosporales</taxon>
        <taxon>Streptomycetaceae</taxon>
        <taxon>Streptomyces</taxon>
    </lineage>
</organism>
<gene>
    <name evidence="2" type="ORF">GCM10010326_34660</name>
</gene>
<comment type="caution">
    <text evidence="2">The sequence shown here is derived from an EMBL/GenBank/DDBJ whole genome shotgun (WGS) entry which is preliminary data.</text>
</comment>
<keyword evidence="3" id="KW-1185">Reference proteome</keyword>
<sequence length="53" mass="5745">MPIDPFAALNAMIRAEAARVRPPGVGVPEDGTSPAEGEEERARQQRQDDRQTG</sequence>
<dbReference type="EMBL" id="BMUU01000005">
    <property type="protein sequence ID" value="GGY37722.1"/>
    <property type="molecule type" value="Genomic_DNA"/>
</dbReference>
<dbReference type="GeneID" id="96291422"/>
<feature type="region of interest" description="Disordered" evidence="1">
    <location>
        <begin position="20"/>
        <end position="53"/>
    </location>
</feature>